<evidence type="ECO:0000313" key="3">
    <source>
        <dbReference type="EnsemblPlants" id="cds.evm.model.08.1825"/>
    </source>
</evidence>
<organism evidence="3 4">
    <name type="scientific">Cannabis sativa</name>
    <name type="common">Hemp</name>
    <name type="synonym">Marijuana</name>
    <dbReference type="NCBI Taxonomy" id="3483"/>
    <lineage>
        <taxon>Eukaryota</taxon>
        <taxon>Viridiplantae</taxon>
        <taxon>Streptophyta</taxon>
        <taxon>Embryophyta</taxon>
        <taxon>Tracheophyta</taxon>
        <taxon>Spermatophyta</taxon>
        <taxon>Magnoliopsida</taxon>
        <taxon>eudicotyledons</taxon>
        <taxon>Gunneridae</taxon>
        <taxon>Pentapetalae</taxon>
        <taxon>rosids</taxon>
        <taxon>fabids</taxon>
        <taxon>Rosales</taxon>
        <taxon>Cannabaceae</taxon>
        <taxon>Cannabis</taxon>
    </lineage>
</organism>
<feature type="transmembrane region" description="Helical" evidence="2">
    <location>
        <begin position="180"/>
        <end position="198"/>
    </location>
</feature>
<feature type="compositionally biased region" description="Polar residues" evidence="1">
    <location>
        <begin position="71"/>
        <end position="94"/>
    </location>
</feature>
<keyword evidence="2" id="KW-0812">Transmembrane</keyword>
<dbReference type="EMBL" id="UZAU01000717">
    <property type="status" value="NOT_ANNOTATED_CDS"/>
    <property type="molecule type" value="Genomic_DNA"/>
</dbReference>
<feature type="region of interest" description="Disordered" evidence="1">
    <location>
        <begin position="69"/>
        <end position="105"/>
    </location>
</feature>
<keyword evidence="2" id="KW-1133">Transmembrane helix</keyword>
<proteinExistence type="predicted"/>
<sequence length="230" mass="25806">MISEQAAEEKNINTTNLLYAKVVGIWLFLSGNFNRQHKVNHTIQSTPEQRQNAVVNDDNPDQVTIELGLPSSVQSSRKNSNHHSYTMAKDSNGNGKKEEEEEESSRATFLNQELPKFMLGIAVTLLIGLMMLHFSHPEIYDMKKTKHLCLFIAIAFAALWIAIILGGLPLPYPLLIIRNIGHSLILGAFYGIIAIFLWHDPNLFIVPVVTFVVSVALDTFKFVKDFNSSP</sequence>
<evidence type="ECO:0000256" key="1">
    <source>
        <dbReference type="SAM" id="MobiDB-lite"/>
    </source>
</evidence>
<dbReference type="EnsemblPlants" id="evm.model.08.1825">
    <property type="protein sequence ID" value="cds.evm.model.08.1825"/>
    <property type="gene ID" value="evm.TU.08.1825"/>
</dbReference>
<feature type="transmembrane region" description="Helical" evidence="2">
    <location>
        <begin position="148"/>
        <end position="168"/>
    </location>
</feature>
<keyword evidence="4" id="KW-1185">Reference proteome</keyword>
<dbReference type="AlphaFoldDB" id="A0A803Q9X3"/>
<protein>
    <submittedName>
        <fullName evidence="3">Uncharacterized protein</fullName>
    </submittedName>
</protein>
<keyword evidence="2" id="KW-0472">Membrane</keyword>
<reference evidence="3" key="2">
    <citation type="submission" date="2021-03" db="UniProtKB">
        <authorList>
            <consortium name="EnsemblPlants"/>
        </authorList>
    </citation>
    <scope>IDENTIFICATION</scope>
</reference>
<dbReference type="Gramene" id="evm.model.08.1825">
    <property type="protein sequence ID" value="cds.evm.model.08.1825"/>
    <property type="gene ID" value="evm.TU.08.1825"/>
</dbReference>
<evidence type="ECO:0000313" key="4">
    <source>
        <dbReference type="Proteomes" id="UP000596661"/>
    </source>
</evidence>
<feature type="transmembrane region" description="Helical" evidence="2">
    <location>
        <begin position="204"/>
        <end position="223"/>
    </location>
</feature>
<feature type="transmembrane region" description="Helical" evidence="2">
    <location>
        <begin position="117"/>
        <end position="136"/>
    </location>
</feature>
<dbReference type="Proteomes" id="UP000596661">
    <property type="component" value="Chromosome 8"/>
</dbReference>
<evidence type="ECO:0000256" key="2">
    <source>
        <dbReference type="SAM" id="Phobius"/>
    </source>
</evidence>
<name>A0A803Q9X3_CANSA</name>
<reference evidence="3" key="1">
    <citation type="submission" date="2018-11" db="EMBL/GenBank/DDBJ databases">
        <authorList>
            <person name="Grassa J C."/>
        </authorList>
    </citation>
    <scope>NUCLEOTIDE SEQUENCE [LARGE SCALE GENOMIC DNA]</scope>
</reference>
<accession>A0A803Q9X3</accession>